<dbReference type="Pfam" id="PF01520">
    <property type="entry name" value="Amidase_3"/>
    <property type="match status" value="1"/>
</dbReference>
<name>A0A1I5I2P7_9FIRM</name>
<dbReference type="SMART" id="SM00646">
    <property type="entry name" value="Ami_3"/>
    <property type="match status" value="1"/>
</dbReference>
<proteinExistence type="predicted"/>
<reference evidence="3 4" key="1">
    <citation type="submission" date="2016-10" db="EMBL/GenBank/DDBJ databases">
        <authorList>
            <person name="de Groot N.N."/>
        </authorList>
    </citation>
    <scope>NUCLEOTIDE SEQUENCE [LARGE SCALE GENOMIC DNA]</scope>
    <source>
        <strain evidence="3 4">DSM 1283</strain>
    </source>
</reference>
<evidence type="ECO:0000256" key="1">
    <source>
        <dbReference type="ARBA" id="ARBA00022801"/>
    </source>
</evidence>
<dbReference type="Gene3D" id="3.40.630.40">
    <property type="entry name" value="Zn-dependent exopeptidases"/>
    <property type="match status" value="1"/>
</dbReference>
<protein>
    <submittedName>
        <fullName evidence="3">N-acetylmuramoyl-L-alanine amidase</fullName>
    </submittedName>
</protein>
<evidence type="ECO:0000313" key="3">
    <source>
        <dbReference type="EMBL" id="SFO54490.1"/>
    </source>
</evidence>
<keyword evidence="4" id="KW-1185">Reference proteome</keyword>
<dbReference type="InterPro" id="IPR002508">
    <property type="entry name" value="MurNAc-LAA_cat"/>
</dbReference>
<dbReference type="RefSeq" id="WP_091688019.1">
    <property type="nucleotide sequence ID" value="NZ_BAABFM010000011.1"/>
</dbReference>
<keyword evidence="1" id="KW-0378">Hydrolase</keyword>
<sequence>MNPKKIQIKKYFNLVFLIMAALSIYILAEPSVGVMQDSTARLKEDNKKRITVVIDPGHGGFDPGKVGLNDSLEKDINLSISLKLKTILEQNDINVIMTREEDKGLYSESDSSKKAADLRNRVEIINNSDAVVAVSIHQNSFGQESIKGAQVFYYSNSEEGKEFAELMQEQLKKSLNDGNKRLAKSNSNYYMLKKSNRPLIIIECGFLSNYTEAALLLDETYQEKLAWSIHLGILSYINQSTKDAPH</sequence>
<feature type="domain" description="MurNAc-LAA" evidence="2">
    <location>
        <begin position="122"/>
        <end position="234"/>
    </location>
</feature>
<dbReference type="STRING" id="1527.SAMN04489757_1386"/>
<accession>A0A1I5I2P7</accession>
<evidence type="ECO:0000259" key="2">
    <source>
        <dbReference type="SMART" id="SM00646"/>
    </source>
</evidence>
<dbReference type="AlphaFoldDB" id="A0A1I5I2P7"/>
<dbReference type="GO" id="GO:0008745">
    <property type="term" value="F:N-acetylmuramoyl-L-alanine amidase activity"/>
    <property type="evidence" value="ECO:0007669"/>
    <property type="project" value="InterPro"/>
</dbReference>
<dbReference type="OrthoDB" id="9806267at2"/>
<dbReference type="PANTHER" id="PTHR30404">
    <property type="entry name" value="N-ACETYLMURAMOYL-L-ALANINE AMIDASE"/>
    <property type="match status" value="1"/>
</dbReference>
<evidence type="ECO:0000313" key="4">
    <source>
        <dbReference type="Proteomes" id="UP000198806"/>
    </source>
</evidence>
<dbReference type="PANTHER" id="PTHR30404:SF0">
    <property type="entry name" value="N-ACETYLMURAMOYL-L-ALANINE AMIDASE AMIC"/>
    <property type="match status" value="1"/>
</dbReference>
<organism evidence="3 4">
    <name type="scientific">Anaerocolumna aminovalerica</name>
    <dbReference type="NCBI Taxonomy" id="1527"/>
    <lineage>
        <taxon>Bacteria</taxon>
        <taxon>Bacillati</taxon>
        <taxon>Bacillota</taxon>
        <taxon>Clostridia</taxon>
        <taxon>Lachnospirales</taxon>
        <taxon>Lachnospiraceae</taxon>
        <taxon>Anaerocolumna</taxon>
    </lineage>
</organism>
<dbReference type="InterPro" id="IPR050695">
    <property type="entry name" value="N-acetylmuramoyl_amidase_3"/>
</dbReference>
<dbReference type="CDD" id="cd02696">
    <property type="entry name" value="MurNAc-LAA"/>
    <property type="match status" value="1"/>
</dbReference>
<dbReference type="GO" id="GO:0030288">
    <property type="term" value="C:outer membrane-bounded periplasmic space"/>
    <property type="evidence" value="ECO:0007669"/>
    <property type="project" value="TreeGrafter"/>
</dbReference>
<gene>
    <name evidence="3" type="ORF">SAMN04489757_1386</name>
</gene>
<dbReference type="SUPFAM" id="SSF53187">
    <property type="entry name" value="Zn-dependent exopeptidases"/>
    <property type="match status" value="1"/>
</dbReference>
<dbReference type="Proteomes" id="UP000198806">
    <property type="component" value="Unassembled WGS sequence"/>
</dbReference>
<dbReference type="EMBL" id="FOWD01000038">
    <property type="protein sequence ID" value="SFO54490.1"/>
    <property type="molecule type" value="Genomic_DNA"/>
</dbReference>
<dbReference type="GO" id="GO:0009253">
    <property type="term" value="P:peptidoglycan catabolic process"/>
    <property type="evidence" value="ECO:0007669"/>
    <property type="project" value="InterPro"/>
</dbReference>